<gene>
    <name evidence="2" type="ORF">GCM10009550_23420</name>
</gene>
<evidence type="ECO:0000313" key="3">
    <source>
        <dbReference type="Proteomes" id="UP001500665"/>
    </source>
</evidence>
<keyword evidence="2" id="KW-0418">Kinase</keyword>
<dbReference type="InterPro" id="IPR045760">
    <property type="entry name" value="DAP_DH_C"/>
</dbReference>
<feature type="domain" description="2,4-diaminopentanoate dehydrogenase C-terminal" evidence="1">
    <location>
        <begin position="147"/>
        <end position="341"/>
    </location>
</feature>
<name>A0ABP4BA58_9ACTN</name>
<comment type="caution">
    <text evidence="2">The sequence shown here is derived from an EMBL/GenBank/DDBJ whole genome shotgun (WGS) entry which is preliminary data.</text>
</comment>
<accession>A0ABP4BA58</accession>
<dbReference type="GO" id="GO:0016301">
    <property type="term" value="F:kinase activity"/>
    <property type="evidence" value="ECO:0007669"/>
    <property type="project" value="UniProtKB-KW"/>
</dbReference>
<evidence type="ECO:0000313" key="2">
    <source>
        <dbReference type="EMBL" id="GAA0947695.1"/>
    </source>
</evidence>
<dbReference type="RefSeq" id="WP_344239786.1">
    <property type="nucleotide sequence ID" value="NZ_BAAAHH010000007.1"/>
</dbReference>
<dbReference type="SUPFAM" id="SSF51735">
    <property type="entry name" value="NAD(P)-binding Rossmann-fold domains"/>
    <property type="match status" value="1"/>
</dbReference>
<dbReference type="Proteomes" id="UP001500665">
    <property type="component" value="Unassembled WGS sequence"/>
</dbReference>
<dbReference type="EMBL" id="BAAAHH010000007">
    <property type="protein sequence ID" value="GAA0947695.1"/>
    <property type="molecule type" value="Genomic_DNA"/>
</dbReference>
<sequence length="353" mass="37408">MDAAPLRVVQWGSGAIGRSVLRGLLDRPEFRLAGLRVYDPAKRGADAGTLVGREPTGVRATDDPAEILALDADCVVYAPLPGRLYGGDDLDTVCRLLASGKNVVSLTGFLYPRARGPEFTAALEKACADGGTSVHGTGINPGFTGEKLPLVLTGLARRVDHLYVRDCYDLAGHPSRRIVRELSGFGMTEEEYTAALPRHRSLMRALYTESLHLLAAALGVELDGVDLDHEHLHAREDFTVAAGPIPRGTVAADRWTLTGRAGGLPLITFEIARKADARRVGDWYEPGYALRIQGAPSMSLALGEDWIGNGVTAAAGHALNSIAAVCAAPPGIRTLLDLPILPGRFGGGIPDRG</sequence>
<dbReference type="Pfam" id="PF19328">
    <property type="entry name" value="DAP_DH_C"/>
    <property type="match status" value="1"/>
</dbReference>
<dbReference type="CDD" id="cd24146">
    <property type="entry name" value="nat-AmDH_N_like"/>
    <property type="match status" value="1"/>
</dbReference>
<organism evidence="2 3">
    <name type="scientific">Actinocorallia libanotica</name>
    <dbReference type="NCBI Taxonomy" id="46162"/>
    <lineage>
        <taxon>Bacteria</taxon>
        <taxon>Bacillati</taxon>
        <taxon>Actinomycetota</taxon>
        <taxon>Actinomycetes</taxon>
        <taxon>Streptosporangiales</taxon>
        <taxon>Thermomonosporaceae</taxon>
        <taxon>Actinocorallia</taxon>
    </lineage>
</organism>
<dbReference type="Gene3D" id="3.40.50.720">
    <property type="entry name" value="NAD(P)-binding Rossmann-like Domain"/>
    <property type="match status" value="1"/>
</dbReference>
<evidence type="ECO:0000259" key="1">
    <source>
        <dbReference type="Pfam" id="PF19328"/>
    </source>
</evidence>
<keyword evidence="2" id="KW-0808">Transferase</keyword>
<keyword evidence="3" id="KW-1185">Reference proteome</keyword>
<reference evidence="3" key="1">
    <citation type="journal article" date="2019" name="Int. J. Syst. Evol. Microbiol.">
        <title>The Global Catalogue of Microorganisms (GCM) 10K type strain sequencing project: providing services to taxonomists for standard genome sequencing and annotation.</title>
        <authorList>
            <consortium name="The Broad Institute Genomics Platform"/>
            <consortium name="The Broad Institute Genome Sequencing Center for Infectious Disease"/>
            <person name="Wu L."/>
            <person name="Ma J."/>
        </authorList>
    </citation>
    <scope>NUCLEOTIDE SEQUENCE [LARGE SCALE GENOMIC DNA]</scope>
    <source>
        <strain evidence="3">JCM 10696</strain>
    </source>
</reference>
<dbReference type="InterPro" id="IPR036291">
    <property type="entry name" value="NAD(P)-bd_dom_sf"/>
</dbReference>
<proteinExistence type="predicted"/>
<protein>
    <submittedName>
        <fullName evidence="2">Diacylglycerol kinase</fullName>
    </submittedName>
</protein>